<sequence length="149" mass="15689">MAKSGAFHPVGETWRRVSPEAMPGIPSIVTHPLSMGTAEFKQFLTDLQERGVLPQGILTQDRQETVKIALPTVLEAGVPLPQHSAGEPAEAYRHLSLVGGRMVLRSGGGFGVSASFTLGNAEFWGNGVWGRFALLGLCGALEFGFAGAG</sequence>
<protein>
    <submittedName>
        <fullName evidence="1">Uncharacterized protein</fullName>
    </submittedName>
</protein>
<reference evidence="1 2" key="1">
    <citation type="journal article" date="2016" name="Genome Announc.">
        <title>Draft Genome Sequence of the Thermotolerant Cyanobacterium Desertifilum sp. IPPAS B-1220.</title>
        <authorList>
            <person name="Mironov K.S."/>
            <person name="Sinetova M.A."/>
            <person name="Bolatkhan K."/>
            <person name="Zayadan B.K."/>
            <person name="Ustinova V.V."/>
            <person name="Kupriyanova E.V."/>
            <person name="Skrypnik A.N."/>
            <person name="Gogoleva N.E."/>
            <person name="Gogolev Y.V."/>
            <person name="Los D.A."/>
        </authorList>
    </citation>
    <scope>NUCLEOTIDE SEQUENCE [LARGE SCALE GENOMIC DNA]</scope>
    <source>
        <strain evidence="1 2">IPPAS B-1220</strain>
    </source>
</reference>
<keyword evidence="2" id="KW-1185">Reference proteome</keyword>
<dbReference type="EMBL" id="CP182909">
    <property type="protein sequence ID" value="XPM66331.1"/>
    <property type="molecule type" value="Genomic_DNA"/>
</dbReference>
<evidence type="ECO:0000313" key="2">
    <source>
        <dbReference type="Proteomes" id="UP000095472"/>
    </source>
</evidence>
<organism evidence="1 2">
    <name type="scientific">Desertifilum tharense IPPAS B-1220</name>
    <dbReference type="NCBI Taxonomy" id="1781255"/>
    <lineage>
        <taxon>Bacteria</taxon>
        <taxon>Bacillati</taxon>
        <taxon>Cyanobacteriota</taxon>
        <taxon>Cyanophyceae</taxon>
        <taxon>Desertifilales</taxon>
        <taxon>Desertifilaceae</taxon>
        <taxon>Desertifilum</taxon>
    </lineage>
</organism>
<accession>A0ACD5H2F1</accession>
<gene>
    <name evidence="1" type="ORF">BH720_013835</name>
</gene>
<proteinExistence type="predicted"/>
<name>A0ACD5H2F1_9CYAN</name>
<evidence type="ECO:0000313" key="1">
    <source>
        <dbReference type="EMBL" id="XPM66331.1"/>
    </source>
</evidence>
<dbReference type="Proteomes" id="UP000095472">
    <property type="component" value="Chromosome"/>
</dbReference>